<dbReference type="InterPro" id="IPR016032">
    <property type="entry name" value="Sig_transdc_resp-reg_C-effctor"/>
</dbReference>
<dbReference type="SMART" id="SM00421">
    <property type="entry name" value="HTH_LUXR"/>
    <property type="match status" value="1"/>
</dbReference>
<organism evidence="5 6">
    <name type="scientific">Gordonia rubripertincta</name>
    <name type="common">Rhodococcus corallinus</name>
    <dbReference type="NCBI Taxonomy" id="36822"/>
    <lineage>
        <taxon>Bacteria</taxon>
        <taxon>Bacillati</taxon>
        <taxon>Actinomycetota</taxon>
        <taxon>Actinomycetes</taxon>
        <taxon>Mycobacteriales</taxon>
        <taxon>Gordoniaceae</taxon>
        <taxon>Gordonia</taxon>
    </lineage>
</organism>
<dbReference type="InterPro" id="IPR036388">
    <property type="entry name" value="WH-like_DNA-bd_sf"/>
</dbReference>
<feature type="domain" description="HTH luxR-type" evidence="4">
    <location>
        <begin position="184"/>
        <end position="249"/>
    </location>
</feature>
<dbReference type="PANTHER" id="PTHR44688">
    <property type="entry name" value="DNA-BINDING TRANSCRIPTIONAL ACTIVATOR DEVR_DOSR"/>
    <property type="match status" value="1"/>
</dbReference>
<evidence type="ECO:0000259" key="4">
    <source>
        <dbReference type="PROSITE" id="PS50043"/>
    </source>
</evidence>
<evidence type="ECO:0000313" key="5">
    <source>
        <dbReference type="EMBL" id="MBM7279003.1"/>
    </source>
</evidence>
<evidence type="ECO:0000256" key="2">
    <source>
        <dbReference type="ARBA" id="ARBA00023125"/>
    </source>
</evidence>
<dbReference type="Gene3D" id="1.10.10.10">
    <property type="entry name" value="Winged helix-like DNA-binding domain superfamily/Winged helix DNA-binding domain"/>
    <property type="match status" value="1"/>
</dbReference>
<dbReference type="AlphaFoldDB" id="A0AAW4G6U9"/>
<dbReference type="RefSeq" id="WP_204718373.1">
    <property type="nucleotide sequence ID" value="NZ_JAFFGU010000006.1"/>
</dbReference>
<accession>A0AAW4G6U9</accession>
<dbReference type="EMBL" id="JAFFGU010000006">
    <property type="protein sequence ID" value="MBM7279003.1"/>
    <property type="molecule type" value="Genomic_DNA"/>
</dbReference>
<name>A0AAW4G6U9_GORRU</name>
<evidence type="ECO:0000256" key="3">
    <source>
        <dbReference type="ARBA" id="ARBA00023163"/>
    </source>
</evidence>
<gene>
    <name evidence="5" type="ORF">JTZ10_14695</name>
</gene>
<sequence>MVSQSVTLPVDEYERVFAILDVCSQAETLDAFKNVLMGALHEHYDCLNTTFFSGPTFVTAFSDPDPVVTGRITPVIDEYQARWYPKDVFASAQSRAALSKNPAISADKLGGLASDSVSYLQDFLYRKQLHSASVMHLDLANDCHGLVGLFDSEGREPDPVRLHAMGLLSRQLSNLAKLLPGEPLPSWRECLSPRQIELAELVADGHTNEEIASILNLGVDTVKKYVSRVFTTTRVRNRAELVKLVCVGANDDSQESTYMRDSRSAGRMGL</sequence>
<dbReference type="PROSITE" id="PS50043">
    <property type="entry name" value="HTH_LUXR_2"/>
    <property type="match status" value="1"/>
</dbReference>
<reference evidence="5" key="1">
    <citation type="submission" date="2021-02" db="EMBL/GenBank/DDBJ databases">
        <title>Taxonomy, biology and ecology of Rhodococcus bacteria occurring in California pistachio and other woody hosts as revealed by genome sequence analyses.</title>
        <authorList>
            <person name="Riely B."/>
            <person name="Gai Y."/>
        </authorList>
    </citation>
    <scope>NUCLEOTIDE SEQUENCE</scope>
    <source>
        <strain evidence="5">BP-295</strain>
    </source>
</reference>
<dbReference type="GO" id="GO:0006355">
    <property type="term" value="P:regulation of DNA-templated transcription"/>
    <property type="evidence" value="ECO:0007669"/>
    <property type="project" value="InterPro"/>
</dbReference>
<evidence type="ECO:0000256" key="1">
    <source>
        <dbReference type="ARBA" id="ARBA00023015"/>
    </source>
</evidence>
<dbReference type="SUPFAM" id="SSF46894">
    <property type="entry name" value="C-terminal effector domain of the bipartite response regulators"/>
    <property type="match status" value="1"/>
</dbReference>
<protein>
    <submittedName>
        <fullName evidence="5">LuxR family transcriptional regulator</fullName>
    </submittedName>
</protein>
<keyword evidence="3" id="KW-0804">Transcription</keyword>
<dbReference type="PRINTS" id="PR00038">
    <property type="entry name" value="HTHLUXR"/>
</dbReference>
<dbReference type="InterPro" id="IPR000792">
    <property type="entry name" value="Tscrpt_reg_LuxR_C"/>
</dbReference>
<dbReference type="CDD" id="cd06170">
    <property type="entry name" value="LuxR_C_like"/>
    <property type="match status" value="1"/>
</dbReference>
<dbReference type="Pfam" id="PF00196">
    <property type="entry name" value="GerE"/>
    <property type="match status" value="1"/>
</dbReference>
<dbReference type="PANTHER" id="PTHR44688:SF16">
    <property type="entry name" value="DNA-BINDING TRANSCRIPTIONAL ACTIVATOR DEVR_DOSR"/>
    <property type="match status" value="1"/>
</dbReference>
<dbReference type="Proteomes" id="UP001195196">
    <property type="component" value="Unassembled WGS sequence"/>
</dbReference>
<comment type="caution">
    <text evidence="5">The sequence shown here is derived from an EMBL/GenBank/DDBJ whole genome shotgun (WGS) entry which is preliminary data.</text>
</comment>
<proteinExistence type="predicted"/>
<evidence type="ECO:0000313" key="6">
    <source>
        <dbReference type="Proteomes" id="UP001195196"/>
    </source>
</evidence>
<keyword evidence="2" id="KW-0238">DNA-binding</keyword>
<keyword evidence="1" id="KW-0805">Transcription regulation</keyword>
<dbReference type="GO" id="GO:0003677">
    <property type="term" value="F:DNA binding"/>
    <property type="evidence" value="ECO:0007669"/>
    <property type="project" value="UniProtKB-KW"/>
</dbReference>